<dbReference type="InterPro" id="IPR004307">
    <property type="entry name" value="TspO_MBR"/>
</dbReference>
<name>A0A949TUW1_9CLOT</name>
<sequence>MLIYRFRLYGSAFFELIKLLVFVIIITFEFSKSDKLSRYLMIPYILWVVFAGILSYTIWILNM</sequence>
<evidence type="ECO:0000313" key="2">
    <source>
        <dbReference type="EMBL" id="MBV7276917.1"/>
    </source>
</evidence>
<reference evidence="2" key="1">
    <citation type="submission" date="2020-12" db="EMBL/GenBank/DDBJ databases">
        <title>Clostridium thailandense sp. nov., a novel acetogenic bacterium isolated from peat land soil in Thailand.</title>
        <authorList>
            <person name="Chaikitkaew S."/>
            <person name="Birkeland N.K."/>
        </authorList>
    </citation>
    <scope>NUCLEOTIDE SEQUENCE</scope>
    <source>
        <strain evidence="2">PL3</strain>
    </source>
</reference>
<keyword evidence="3" id="KW-1185">Reference proteome</keyword>
<keyword evidence="1" id="KW-1133">Transmembrane helix</keyword>
<dbReference type="RefSeq" id="WP_218323995.1">
    <property type="nucleotide sequence ID" value="NZ_JAEEGC010000230.1"/>
</dbReference>
<keyword evidence="1" id="KW-0812">Transmembrane</keyword>
<keyword evidence="1" id="KW-0472">Membrane</keyword>
<protein>
    <submittedName>
        <fullName evidence="2">Tryptophan-rich sensory protein</fullName>
    </submittedName>
</protein>
<gene>
    <name evidence="2" type="ORF">I6U48_29035</name>
</gene>
<evidence type="ECO:0000256" key="1">
    <source>
        <dbReference type="SAM" id="Phobius"/>
    </source>
</evidence>
<dbReference type="AlphaFoldDB" id="A0A949TUW1"/>
<dbReference type="GO" id="GO:0016020">
    <property type="term" value="C:membrane"/>
    <property type="evidence" value="ECO:0007669"/>
    <property type="project" value="InterPro"/>
</dbReference>
<dbReference type="EMBL" id="JAEEGC010000230">
    <property type="protein sequence ID" value="MBV7276917.1"/>
    <property type="molecule type" value="Genomic_DNA"/>
</dbReference>
<feature type="transmembrane region" description="Helical" evidence="1">
    <location>
        <begin position="40"/>
        <end position="61"/>
    </location>
</feature>
<dbReference type="Proteomes" id="UP000694308">
    <property type="component" value="Unassembled WGS sequence"/>
</dbReference>
<dbReference type="Pfam" id="PF03073">
    <property type="entry name" value="TspO_MBR"/>
    <property type="match status" value="1"/>
</dbReference>
<organism evidence="2 3">
    <name type="scientific">Clostridium thailandense</name>
    <dbReference type="NCBI Taxonomy" id="2794346"/>
    <lineage>
        <taxon>Bacteria</taxon>
        <taxon>Bacillati</taxon>
        <taxon>Bacillota</taxon>
        <taxon>Clostridia</taxon>
        <taxon>Eubacteriales</taxon>
        <taxon>Clostridiaceae</taxon>
        <taxon>Clostridium</taxon>
    </lineage>
</organism>
<accession>A0A949TUW1</accession>
<evidence type="ECO:0000313" key="3">
    <source>
        <dbReference type="Proteomes" id="UP000694308"/>
    </source>
</evidence>
<feature type="transmembrane region" description="Helical" evidence="1">
    <location>
        <begin position="6"/>
        <end position="28"/>
    </location>
</feature>
<proteinExistence type="predicted"/>
<dbReference type="CDD" id="cd15904">
    <property type="entry name" value="TSPO_MBR"/>
    <property type="match status" value="1"/>
</dbReference>
<comment type="caution">
    <text evidence="2">The sequence shown here is derived from an EMBL/GenBank/DDBJ whole genome shotgun (WGS) entry which is preliminary data.</text>
</comment>